<keyword evidence="5 9" id="KW-0653">Protein transport</keyword>
<dbReference type="GO" id="GO:0006406">
    <property type="term" value="P:mRNA export from nucleus"/>
    <property type="evidence" value="ECO:0007669"/>
    <property type="project" value="TreeGrafter"/>
</dbReference>
<dbReference type="AlphaFoldDB" id="A0A1E3I3K4"/>
<keyword evidence="6 9" id="KW-0811">Translocation</keyword>
<gene>
    <name evidence="11" type="ORF">L202_01364</name>
</gene>
<keyword evidence="9" id="KW-0472">Membrane</keyword>
<comment type="caution">
    <text evidence="11">The sequence shown here is derived from an EMBL/GenBank/DDBJ whole genome shotgun (WGS) entry which is preliminary data.</text>
</comment>
<keyword evidence="8 9" id="KW-0539">Nucleus</keyword>
<keyword evidence="12" id="KW-1185">Reference proteome</keyword>
<evidence type="ECO:0000256" key="1">
    <source>
        <dbReference type="ARBA" id="ARBA00004567"/>
    </source>
</evidence>
<reference evidence="11 12" key="1">
    <citation type="submission" date="2016-06" db="EMBL/GenBank/DDBJ databases">
        <title>Evolution of pathogenesis and genome organization in the Tremellales.</title>
        <authorList>
            <person name="Cuomo C."/>
            <person name="Litvintseva A."/>
            <person name="Heitman J."/>
            <person name="Chen Y."/>
            <person name="Sun S."/>
            <person name="Springer D."/>
            <person name="Dromer F."/>
            <person name="Young S."/>
            <person name="Zeng Q."/>
            <person name="Chapman S."/>
            <person name="Gujja S."/>
            <person name="Saif S."/>
            <person name="Birren B."/>
        </authorList>
    </citation>
    <scope>NUCLEOTIDE SEQUENCE [LARGE SCALE GENOMIC DNA]</scope>
    <source>
        <strain evidence="11 12">CBS 6039</strain>
    </source>
</reference>
<keyword evidence="4 9" id="KW-0509">mRNA transport</keyword>
<comment type="subunit">
    <text evidence="9">Component of the nuclear pore complex (NPC).</text>
</comment>
<dbReference type="PANTHER" id="PTHR13373:SF21">
    <property type="entry name" value="NUCLEAR PORE COMPLEX PROTEIN NUP85"/>
    <property type="match status" value="1"/>
</dbReference>
<dbReference type="RefSeq" id="XP_018997172.1">
    <property type="nucleotide sequence ID" value="XM_019134745.1"/>
</dbReference>
<keyword evidence="3 9" id="KW-0813">Transport</keyword>
<evidence type="ECO:0000256" key="4">
    <source>
        <dbReference type="ARBA" id="ARBA00022816"/>
    </source>
</evidence>
<name>A0A1E3I3K4_9TREE</name>
<dbReference type="GO" id="GO:0017056">
    <property type="term" value="F:structural constituent of nuclear pore"/>
    <property type="evidence" value="ECO:0007669"/>
    <property type="project" value="TreeGrafter"/>
</dbReference>
<comment type="function">
    <text evidence="9">Functions as a component of the nuclear pore complex (NPC).</text>
</comment>
<evidence type="ECO:0000256" key="3">
    <source>
        <dbReference type="ARBA" id="ARBA00022448"/>
    </source>
</evidence>
<dbReference type="OrthoDB" id="17644at2759"/>
<dbReference type="GO" id="GO:0045893">
    <property type="term" value="P:positive regulation of DNA-templated transcription"/>
    <property type="evidence" value="ECO:0007669"/>
    <property type="project" value="TreeGrafter"/>
</dbReference>
<keyword evidence="7 9" id="KW-0906">Nuclear pore complex</keyword>
<proteinExistence type="inferred from homology"/>
<dbReference type="InterPro" id="IPR011502">
    <property type="entry name" value="Nucleoporin_Nup85"/>
</dbReference>
<evidence type="ECO:0000313" key="12">
    <source>
        <dbReference type="Proteomes" id="UP000094065"/>
    </source>
</evidence>
<dbReference type="GO" id="GO:0031965">
    <property type="term" value="C:nuclear membrane"/>
    <property type="evidence" value="ECO:0007669"/>
    <property type="project" value="UniProtKB-UniRule"/>
</dbReference>
<dbReference type="GeneID" id="30152673"/>
<comment type="similarity">
    <text evidence="2 9">Belongs to the nucleoporin Nup85 family.</text>
</comment>
<evidence type="ECO:0000256" key="8">
    <source>
        <dbReference type="ARBA" id="ARBA00023242"/>
    </source>
</evidence>
<dbReference type="GO" id="GO:0006606">
    <property type="term" value="P:protein import into nucleus"/>
    <property type="evidence" value="ECO:0007669"/>
    <property type="project" value="TreeGrafter"/>
</dbReference>
<dbReference type="Proteomes" id="UP000094065">
    <property type="component" value="Unassembled WGS sequence"/>
</dbReference>
<feature type="region of interest" description="Disordered" evidence="10">
    <location>
        <begin position="755"/>
        <end position="774"/>
    </location>
</feature>
<dbReference type="STRING" id="1295533.A0A1E3I3K4"/>
<dbReference type="Pfam" id="PF07575">
    <property type="entry name" value="Nucleopor_Nup85"/>
    <property type="match status" value="2"/>
</dbReference>
<evidence type="ECO:0000256" key="2">
    <source>
        <dbReference type="ARBA" id="ARBA00005573"/>
    </source>
</evidence>
<comment type="subcellular location">
    <subcellularLocation>
        <location evidence="1 9">Nucleus</location>
        <location evidence="1 9">Nuclear pore complex</location>
    </subcellularLocation>
</comment>
<dbReference type="GO" id="GO:0031080">
    <property type="term" value="C:nuclear pore outer ring"/>
    <property type="evidence" value="ECO:0007669"/>
    <property type="project" value="TreeGrafter"/>
</dbReference>
<evidence type="ECO:0000256" key="10">
    <source>
        <dbReference type="SAM" id="MobiDB-lite"/>
    </source>
</evidence>
<evidence type="ECO:0000256" key="7">
    <source>
        <dbReference type="ARBA" id="ARBA00023132"/>
    </source>
</evidence>
<dbReference type="PANTHER" id="PTHR13373">
    <property type="entry name" value="FROUNT PROTEIN-RELATED"/>
    <property type="match status" value="1"/>
</dbReference>
<sequence length="798" mass="88489">MDTQTLYLKPEAFKNGGAAKWAATSRTLAAALSPAGGEAAIWVSKKPSDSPNGIEKLSDASLSLSDETILFTSLNSFPPPLTHLYTESHLLFTSLQQIFADSGRRRLSSVGIGMGGGADAWDGKGNFGVEDLLGPPDAETVINMRRLADLYMDQLGDLKQIPDIDESLRERFAEAYNIVNLAEILYLPVDGKGEGFIGEELLDWVNEVDVAPDNQLGNEIMSCQHAWEHPSFWPYISRSVLRGFHLPAASFLRSLSSHPHQPVQKLASLLAQHLSIFPRSSENRWRVDLEFLQAHKQWLSRFRSELAAHLGGKGKGKWFEGIQDGQKWEGDFRSVVELMEGKMERVLEESGDWREALGAWGVLVDVDLRRDHLPEIMGLITEKIPVETSIQEHVVESALCSADVIKALMASYSLDPWLSAHLSDLLDKLSLIPDDEEHFDISLRDFFLLEYAQVLQTHPAHKAFWRVTCDYLAFAGEEGRGRLKEHLRRIDIPLERDIKGKNKETPVDADVGMDVEDAPAETQPESIKLLDEVRSACTEFQLDDVWREISQVLATRLVHARQYGMAATLALMARDGFALSRIAEKVLQSFVDEGPEEYLALVDTLPPTLLSEAPTALLQLQESASAPLSFPSSNSISVFASRITFLSEFRDYLLFLGQDGGREQAAGKVVALLTSGIAPTGFWGVLLVESISLLEGACFVLLPFSAELCFADPEILFSTNETFELLRVLEEVITNASFAEEEYLGQIALYLDHRSPKQEQGSKSGKGKATTHDARKKLEEARLALSRNLARAMVSGLD</sequence>
<organism evidence="11 12">
    <name type="scientific">Cryptococcus amylolentus CBS 6039</name>
    <dbReference type="NCBI Taxonomy" id="1295533"/>
    <lineage>
        <taxon>Eukaryota</taxon>
        <taxon>Fungi</taxon>
        <taxon>Dikarya</taxon>
        <taxon>Basidiomycota</taxon>
        <taxon>Agaricomycotina</taxon>
        <taxon>Tremellomycetes</taxon>
        <taxon>Tremellales</taxon>
        <taxon>Cryptococcaceae</taxon>
        <taxon>Cryptococcus</taxon>
    </lineage>
</organism>
<evidence type="ECO:0000256" key="9">
    <source>
        <dbReference type="RuleBase" id="RU365073"/>
    </source>
</evidence>
<evidence type="ECO:0000256" key="5">
    <source>
        <dbReference type="ARBA" id="ARBA00022927"/>
    </source>
</evidence>
<accession>A0A1E3I3K4</accession>
<dbReference type="EMBL" id="AWGJ01000002">
    <property type="protein sequence ID" value="ODN83172.1"/>
    <property type="molecule type" value="Genomic_DNA"/>
</dbReference>
<evidence type="ECO:0000313" key="11">
    <source>
        <dbReference type="EMBL" id="ODN83172.1"/>
    </source>
</evidence>
<evidence type="ECO:0000256" key="6">
    <source>
        <dbReference type="ARBA" id="ARBA00023010"/>
    </source>
</evidence>
<protein>
    <recommendedName>
        <fullName evidence="9">Nuclear pore complex protein Nup85</fullName>
    </recommendedName>
</protein>